<evidence type="ECO:0000256" key="1">
    <source>
        <dbReference type="SAM" id="MobiDB-lite"/>
    </source>
</evidence>
<reference evidence="2" key="1">
    <citation type="submission" date="2020-02" db="EMBL/GenBank/DDBJ databases">
        <authorList>
            <person name="Meier V. D."/>
        </authorList>
    </citation>
    <scope>NUCLEOTIDE SEQUENCE</scope>
    <source>
        <strain evidence="2">AVDCRST_MAG53</strain>
    </source>
</reference>
<feature type="region of interest" description="Disordered" evidence="1">
    <location>
        <begin position="1"/>
        <end position="77"/>
    </location>
</feature>
<sequence>MSDSRSDLQERRKSSRRGRTRRERFGPLTPDRRTPLGDTPEAHDEIVPQDLPKGHPGRRAAERQAADGDGTTRGNVA</sequence>
<feature type="compositionally biased region" description="Basic and acidic residues" evidence="1">
    <location>
        <begin position="30"/>
        <end position="46"/>
    </location>
</feature>
<protein>
    <submittedName>
        <fullName evidence="2">Uncharacterized protein</fullName>
    </submittedName>
</protein>
<feature type="compositionally biased region" description="Basic residues" evidence="1">
    <location>
        <begin position="13"/>
        <end position="22"/>
    </location>
</feature>
<gene>
    <name evidence="2" type="ORF">AVDCRST_MAG53-261</name>
</gene>
<accession>A0A6J4RL11</accession>
<dbReference type="AlphaFoldDB" id="A0A6J4RL11"/>
<dbReference type="EMBL" id="CADCVR010000010">
    <property type="protein sequence ID" value="CAA9475401.1"/>
    <property type="molecule type" value="Genomic_DNA"/>
</dbReference>
<organism evidence="2">
    <name type="scientific">uncultured Solirubrobacteraceae bacterium</name>
    <dbReference type="NCBI Taxonomy" id="1162706"/>
    <lineage>
        <taxon>Bacteria</taxon>
        <taxon>Bacillati</taxon>
        <taxon>Actinomycetota</taxon>
        <taxon>Thermoleophilia</taxon>
        <taxon>Solirubrobacterales</taxon>
        <taxon>Solirubrobacteraceae</taxon>
        <taxon>environmental samples</taxon>
    </lineage>
</organism>
<feature type="compositionally biased region" description="Basic and acidic residues" evidence="1">
    <location>
        <begin position="1"/>
        <end position="12"/>
    </location>
</feature>
<evidence type="ECO:0000313" key="2">
    <source>
        <dbReference type="EMBL" id="CAA9475401.1"/>
    </source>
</evidence>
<name>A0A6J4RL11_9ACTN</name>
<proteinExistence type="predicted"/>